<dbReference type="InterPro" id="IPR049048">
    <property type="entry name" value="REST_helical"/>
</dbReference>
<dbReference type="Pfam" id="PF00249">
    <property type="entry name" value="Myb_DNA-binding"/>
    <property type="match status" value="2"/>
</dbReference>
<comment type="caution">
    <text evidence="12">The sequence shown here is derived from an EMBL/GenBank/DDBJ whole genome shotgun (WGS) entry which is preliminary data.</text>
</comment>
<keyword evidence="2" id="KW-0678">Repressor</keyword>
<dbReference type="PANTHER" id="PTHR16089:SF11">
    <property type="entry name" value="REST COREPRESSOR 1"/>
    <property type="match status" value="1"/>
</dbReference>
<feature type="region of interest" description="Disordered" evidence="9">
    <location>
        <begin position="192"/>
        <end position="243"/>
    </location>
</feature>
<accession>A0ABS2YAQ6</accession>
<dbReference type="InterPro" id="IPR001005">
    <property type="entry name" value="SANT/Myb"/>
</dbReference>
<keyword evidence="4 8" id="KW-0175">Coiled coil</keyword>
<feature type="compositionally biased region" description="Acidic residues" evidence="9">
    <location>
        <begin position="496"/>
        <end position="510"/>
    </location>
</feature>
<feature type="compositionally biased region" description="Low complexity" evidence="9">
    <location>
        <begin position="29"/>
        <end position="44"/>
    </location>
</feature>
<name>A0ABS2YAQ6_POLSP</name>
<reference evidence="12" key="1">
    <citation type="journal article" date="2021" name="Cell">
        <title>Tracing the genetic footprints of vertebrate landing in non-teleost ray-finned fishes.</title>
        <authorList>
            <person name="Bi X."/>
            <person name="Wang K."/>
            <person name="Yang L."/>
            <person name="Pan H."/>
            <person name="Jiang H."/>
            <person name="Wei Q."/>
            <person name="Fang M."/>
            <person name="Yu H."/>
            <person name="Zhu C."/>
            <person name="Cai Y."/>
            <person name="He Y."/>
            <person name="Gan X."/>
            <person name="Zeng H."/>
            <person name="Yu D."/>
            <person name="Zhu Y."/>
            <person name="Jiang H."/>
            <person name="Qiu Q."/>
            <person name="Yang H."/>
            <person name="Zhang Y.E."/>
            <person name="Wang W."/>
            <person name="Zhu M."/>
            <person name="He S."/>
            <person name="Zhang G."/>
        </authorList>
    </citation>
    <scope>NUCLEOTIDE SEQUENCE</scope>
    <source>
        <strain evidence="12">Pddl_001</strain>
    </source>
</reference>
<gene>
    <name evidence="12" type="primary">Rcor1</name>
    <name evidence="12" type="ORF">GTO93_0002184</name>
</gene>
<dbReference type="CDD" id="cd00167">
    <property type="entry name" value="SANT"/>
    <property type="match status" value="1"/>
</dbReference>
<evidence type="ECO:0000256" key="4">
    <source>
        <dbReference type="ARBA" id="ARBA00023054"/>
    </source>
</evidence>
<dbReference type="Pfam" id="PF01448">
    <property type="entry name" value="ELM2"/>
    <property type="match status" value="1"/>
</dbReference>
<comment type="subcellular location">
    <subcellularLocation>
        <location evidence="1">Nucleus</location>
    </subcellularLocation>
</comment>
<feature type="region of interest" description="Disordered" evidence="9">
    <location>
        <begin position="315"/>
        <end position="347"/>
    </location>
</feature>
<dbReference type="Pfam" id="PF20878">
    <property type="entry name" value="REST_helical"/>
    <property type="match status" value="1"/>
</dbReference>
<feature type="domain" description="SANT" evidence="11">
    <location>
        <begin position="412"/>
        <end position="463"/>
    </location>
</feature>
<feature type="non-terminal residue" evidence="12">
    <location>
        <position position="1"/>
    </location>
</feature>
<comment type="similarity">
    <text evidence="7">Belongs to the CoREST family.</text>
</comment>
<feature type="compositionally biased region" description="Basic and acidic residues" evidence="9">
    <location>
        <begin position="473"/>
        <end position="495"/>
    </location>
</feature>
<dbReference type="SUPFAM" id="SSF46689">
    <property type="entry name" value="Homeodomain-like"/>
    <property type="match status" value="2"/>
</dbReference>
<dbReference type="SMART" id="SM01189">
    <property type="entry name" value="ELM2"/>
    <property type="match status" value="1"/>
</dbReference>
<keyword evidence="5" id="KW-0804">Transcription</keyword>
<dbReference type="Gene3D" id="4.10.1240.50">
    <property type="match status" value="1"/>
</dbReference>
<dbReference type="PROSITE" id="PS51293">
    <property type="entry name" value="SANT"/>
    <property type="match status" value="2"/>
</dbReference>
<dbReference type="EMBL" id="JAAWVQ010130856">
    <property type="protein sequence ID" value="MBN3283786.1"/>
    <property type="molecule type" value="Genomic_DNA"/>
</dbReference>
<dbReference type="PROSITE" id="PS51156">
    <property type="entry name" value="ELM2"/>
    <property type="match status" value="1"/>
</dbReference>
<dbReference type="InterPro" id="IPR009057">
    <property type="entry name" value="Homeodomain-like_sf"/>
</dbReference>
<evidence type="ECO:0000259" key="10">
    <source>
        <dbReference type="PROSITE" id="PS51156"/>
    </source>
</evidence>
<feature type="non-terminal residue" evidence="12">
    <location>
        <position position="516"/>
    </location>
</feature>
<evidence type="ECO:0000256" key="9">
    <source>
        <dbReference type="SAM" id="MobiDB-lite"/>
    </source>
</evidence>
<dbReference type="InterPro" id="IPR051066">
    <property type="entry name" value="Trans_reg/Corepressor"/>
</dbReference>
<dbReference type="InterPro" id="IPR017884">
    <property type="entry name" value="SANT_dom"/>
</dbReference>
<evidence type="ECO:0000313" key="13">
    <source>
        <dbReference type="Proteomes" id="UP001166093"/>
    </source>
</evidence>
<evidence type="ECO:0000256" key="6">
    <source>
        <dbReference type="ARBA" id="ARBA00023242"/>
    </source>
</evidence>
<feature type="compositionally biased region" description="Polar residues" evidence="9">
    <location>
        <begin position="16"/>
        <end position="28"/>
    </location>
</feature>
<evidence type="ECO:0000313" key="12">
    <source>
        <dbReference type="EMBL" id="MBN3283786.1"/>
    </source>
</evidence>
<keyword evidence="6" id="KW-0539">Nucleus</keyword>
<feature type="domain" description="SANT" evidence="11">
    <location>
        <begin position="138"/>
        <end position="189"/>
    </location>
</feature>
<dbReference type="Proteomes" id="UP001166093">
    <property type="component" value="Unassembled WGS sequence"/>
</dbReference>
<dbReference type="InterPro" id="IPR000949">
    <property type="entry name" value="ELM2_dom"/>
</dbReference>
<evidence type="ECO:0000256" key="8">
    <source>
        <dbReference type="SAM" id="Coils"/>
    </source>
</evidence>
<evidence type="ECO:0000256" key="3">
    <source>
        <dbReference type="ARBA" id="ARBA00023015"/>
    </source>
</evidence>
<feature type="region of interest" description="Disordered" evidence="9">
    <location>
        <begin position="473"/>
        <end position="516"/>
    </location>
</feature>
<feature type="domain" description="ELM2" evidence="10">
    <location>
        <begin position="52"/>
        <end position="137"/>
    </location>
</feature>
<evidence type="ECO:0000256" key="5">
    <source>
        <dbReference type="ARBA" id="ARBA00023163"/>
    </source>
</evidence>
<feature type="region of interest" description="Disordered" evidence="9">
    <location>
        <begin position="1"/>
        <end position="48"/>
    </location>
</feature>
<dbReference type="Gene3D" id="1.20.58.1880">
    <property type="match status" value="1"/>
</dbReference>
<feature type="coiled-coil region" evidence="8">
    <location>
        <begin position="369"/>
        <end position="396"/>
    </location>
</feature>
<organism evidence="12 13">
    <name type="scientific">Polyodon spathula</name>
    <name type="common">North American paddlefish</name>
    <name type="synonym">Squalus spathula</name>
    <dbReference type="NCBI Taxonomy" id="7913"/>
    <lineage>
        <taxon>Eukaryota</taxon>
        <taxon>Metazoa</taxon>
        <taxon>Chordata</taxon>
        <taxon>Craniata</taxon>
        <taxon>Vertebrata</taxon>
        <taxon>Euteleostomi</taxon>
        <taxon>Actinopterygii</taxon>
        <taxon>Chondrostei</taxon>
        <taxon>Acipenseriformes</taxon>
        <taxon>Polyodontidae</taxon>
        <taxon>Polyodon</taxon>
    </lineage>
</organism>
<evidence type="ECO:0000256" key="1">
    <source>
        <dbReference type="ARBA" id="ARBA00004123"/>
    </source>
</evidence>
<keyword evidence="13" id="KW-1185">Reference proteome</keyword>
<dbReference type="Gene3D" id="1.10.10.60">
    <property type="entry name" value="Homeodomain-like"/>
    <property type="match status" value="1"/>
</dbReference>
<evidence type="ECO:0000259" key="11">
    <source>
        <dbReference type="PROSITE" id="PS51293"/>
    </source>
</evidence>
<sequence length="516" mass="58696">MPAMLEVSGKRRARNAASNSTNKSFAANGSSSHSWEEGSCGSCSSDEEHGGGGMRVGAQYQAVVPDYDAELAKSCQERENFGMLVWSPNRTVSETKLDEYIVIAKEKHGYNMEQALGMLFWHKHNIEKSLADLPNFTPFPDEWTVEDKVLFEQGFSFHGKTFHRIQQMLPDKSIASLVKFYYSWKKTRTKTSVMDRHARKQKRDREESEEEMEENVNNSSDAVIDANKEDKKESAAGQEKQETKPVVINKIKKQTCAVIFARGLTVTTLGERALNLHQCQRPLAVDTLGERTLNLHQCQRPLYIRRGGTEKVLKQGATADKTAHVKREPQTTPGKHQHRAKKKPPKGMHLCQADVQAMSASSTSAVNVLRQLDMELVSIKRQIQSVKQTNSVLKEKLEDGLDKCRLPEVTQKFNARWTTEEQLLAVQAIRKYGRDFQAISDVIGNKSVVQVKNFFVNYRRRFNLDEVLQEWEAEHGDKQSSKREPSPDRTGAKISEEEEEEEEEDQDEVEVELHTE</sequence>
<dbReference type="PANTHER" id="PTHR16089">
    <property type="entry name" value="REST COREPRESSOR COREST PROTEIN-RELATED"/>
    <property type="match status" value="1"/>
</dbReference>
<feature type="compositionally biased region" description="Basic residues" evidence="9">
    <location>
        <begin position="335"/>
        <end position="346"/>
    </location>
</feature>
<protein>
    <submittedName>
        <fullName evidence="12">RCOR1 protein</fullName>
    </submittedName>
</protein>
<dbReference type="SMART" id="SM00717">
    <property type="entry name" value="SANT"/>
    <property type="match status" value="2"/>
</dbReference>
<keyword evidence="3" id="KW-0805">Transcription regulation</keyword>
<proteinExistence type="inferred from homology"/>
<evidence type="ECO:0000256" key="7">
    <source>
        <dbReference type="ARBA" id="ARBA00038011"/>
    </source>
</evidence>
<feature type="compositionally biased region" description="Basic and acidic residues" evidence="9">
    <location>
        <begin position="226"/>
        <end position="243"/>
    </location>
</feature>
<evidence type="ECO:0000256" key="2">
    <source>
        <dbReference type="ARBA" id="ARBA00022491"/>
    </source>
</evidence>